<reference evidence="4 5" key="1">
    <citation type="submission" date="2017-10" db="EMBL/GenBank/DDBJ databases">
        <authorList>
            <person name="Regsiter A."/>
            <person name="William W."/>
        </authorList>
    </citation>
    <scope>NUCLEOTIDE SEQUENCE [LARGE SCALE GENOMIC DNA]</scope>
    <source>
        <strain evidence="2 5">CFBP6984</strain>
        <strain evidence="3 4">CFBP7430</strain>
    </source>
</reference>
<evidence type="ECO:0000256" key="1">
    <source>
        <dbReference type="SAM" id="MobiDB-lite"/>
    </source>
</evidence>
<dbReference type="Proteomes" id="UP000234166">
    <property type="component" value="Unassembled WGS sequence"/>
</dbReference>
<organism evidence="3 4">
    <name type="scientific">Xanthomonas campestris pv. phaseoli</name>
    <dbReference type="NCBI Taxonomy" id="317013"/>
    <lineage>
        <taxon>Bacteria</taxon>
        <taxon>Pseudomonadati</taxon>
        <taxon>Pseudomonadota</taxon>
        <taxon>Gammaproteobacteria</taxon>
        <taxon>Lysobacterales</taxon>
        <taxon>Lysobacteraceae</taxon>
        <taxon>Xanthomonas</taxon>
    </lineage>
</organism>
<sequence length="95" mass="10317">MPRCSARRANCSMASCMAERSAASPSCRGRHRSGACARVLLKQIIDRQSAVTRAHPHIGTTIAVATCSFRPPDRPTWRTGSRWRPASAATRTPSP</sequence>
<comment type="caution">
    <text evidence="3">The sequence shown here is derived from an EMBL/GenBank/DDBJ whole genome shotgun (WGS) entry which is preliminary data.</text>
</comment>
<gene>
    <name evidence="2" type="ORF">XAP6984_710061</name>
    <name evidence="3" type="ORF">XAP7430_680061</name>
</gene>
<feature type="region of interest" description="Disordered" evidence="1">
    <location>
        <begin position="71"/>
        <end position="95"/>
    </location>
</feature>
<proteinExistence type="predicted"/>
<keyword evidence="5" id="KW-1185">Reference proteome</keyword>
<dbReference type="AlphaFoldDB" id="A0AB38E482"/>
<evidence type="ECO:0000313" key="3">
    <source>
        <dbReference type="EMBL" id="SON91927.1"/>
    </source>
</evidence>
<dbReference type="EMBL" id="OCYT01000130">
    <property type="protein sequence ID" value="SON85852.1"/>
    <property type="molecule type" value="Genomic_DNA"/>
</dbReference>
<accession>A0AB38E482</accession>
<protein>
    <submittedName>
        <fullName evidence="3">Uncharacterized protein</fullName>
    </submittedName>
</protein>
<evidence type="ECO:0000313" key="5">
    <source>
        <dbReference type="Proteomes" id="UP000234181"/>
    </source>
</evidence>
<evidence type="ECO:0000313" key="2">
    <source>
        <dbReference type="EMBL" id="SON85852.1"/>
    </source>
</evidence>
<dbReference type="EMBL" id="OCYS01000125">
    <property type="protein sequence ID" value="SON91927.1"/>
    <property type="molecule type" value="Genomic_DNA"/>
</dbReference>
<dbReference type="Proteomes" id="UP000234181">
    <property type="component" value="Unassembled WGS sequence"/>
</dbReference>
<evidence type="ECO:0000313" key="4">
    <source>
        <dbReference type="Proteomes" id="UP000234166"/>
    </source>
</evidence>
<name>A0AB38E482_XANCH</name>